<protein>
    <submittedName>
        <fullName evidence="1">Disease resistance protein (NBS-LRR class) family protein</fullName>
    </submittedName>
</protein>
<gene>
    <name evidence="1" type="ORF">MTR_0012s0280</name>
</gene>
<reference evidence="1 3" key="1">
    <citation type="journal article" date="2011" name="Nature">
        <title>The Medicago genome provides insight into the evolution of rhizobial symbioses.</title>
        <authorList>
            <person name="Young N.D."/>
            <person name="Debelle F."/>
            <person name="Oldroyd G.E."/>
            <person name="Geurts R."/>
            <person name="Cannon S.B."/>
            <person name="Udvardi M.K."/>
            <person name="Benedito V.A."/>
            <person name="Mayer K.F."/>
            <person name="Gouzy J."/>
            <person name="Schoof H."/>
            <person name="Van de Peer Y."/>
            <person name="Proost S."/>
            <person name="Cook D.R."/>
            <person name="Meyers B.C."/>
            <person name="Spannagl M."/>
            <person name="Cheung F."/>
            <person name="De Mita S."/>
            <person name="Krishnakumar V."/>
            <person name="Gundlach H."/>
            <person name="Zhou S."/>
            <person name="Mudge J."/>
            <person name="Bharti A.K."/>
            <person name="Murray J.D."/>
            <person name="Naoumkina M.A."/>
            <person name="Rosen B."/>
            <person name="Silverstein K.A."/>
            <person name="Tang H."/>
            <person name="Rombauts S."/>
            <person name="Zhao P.X."/>
            <person name="Zhou P."/>
            <person name="Barbe V."/>
            <person name="Bardou P."/>
            <person name="Bechner M."/>
            <person name="Bellec A."/>
            <person name="Berger A."/>
            <person name="Berges H."/>
            <person name="Bidwell S."/>
            <person name="Bisseling T."/>
            <person name="Choisne N."/>
            <person name="Couloux A."/>
            <person name="Denny R."/>
            <person name="Deshpande S."/>
            <person name="Dai X."/>
            <person name="Doyle J.J."/>
            <person name="Dudez A.M."/>
            <person name="Farmer A.D."/>
            <person name="Fouteau S."/>
            <person name="Franken C."/>
            <person name="Gibelin C."/>
            <person name="Gish J."/>
            <person name="Goldstein S."/>
            <person name="Gonzalez A.J."/>
            <person name="Green P.J."/>
            <person name="Hallab A."/>
            <person name="Hartog M."/>
            <person name="Hua A."/>
            <person name="Humphray S.J."/>
            <person name="Jeong D.H."/>
            <person name="Jing Y."/>
            <person name="Jocker A."/>
            <person name="Kenton S.M."/>
            <person name="Kim D.J."/>
            <person name="Klee K."/>
            <person name="Lai H."/>
            <person name="Lang C."/>
            <person name="Lin S."/>
            <person name="Macmil S.L."/>
            <person name="Magdelenat G."/>
            <person name="Matthews L."/>
            <person name="McCorrison J."/>
            <person name="Monaghan E.L."/>
            <person name="Mun J.H."/>
            <person name="Najar F.Z."/>
            <person name="Nicholson C."/>
            <person name="Noirot C."/>
            <person name="O'Bleness M."/>
            <person name="Paule C.R."/>
            <person name="Poulain J."/>
            <person name="Prion F."/>
            <person name="Qin B."/>
            <person name="Qu C."/>
            <person name="Retzel E.F."/>
            <person name="Riddle C."/>
            <person name="Sallet E."/>
            <person name="Samain S."/>
            <person name="Samson N."/>
            <person name="Sanders I."/>
            <person name="Saurat O."/>
            <person name="Scarpelli C."/>
            <person name="Schiex T."/>
            <person name="Segurens B."/>
            <person name="Severin A.J."/>
            <person name="Sherrier D.J."/>
            <person name="Shi R."/>
            <person name="Sims S."/>
            <person name="Singer S.R."/>
            <person name="Sinharoy S."/>
            <person name="Sterck L."/>
            <person name="Viollet A."/>
            <person name="Wang B.B."/>
            <person name="Wang K."/>
            <person name="Wang M."/>
            <person name="Wang X."/>
            <person name="Warfsmann J."/>
            <person name="Weissenbach J."/>
            <person name="White D.D."/>
            <person name="White J.D."/>
            <person name="Wiley G.B."/>
            <person name="Wincker P."/>
            <person name="Xing Y."/>
            <person name="Yang L."/>
            <person name="Yao Z."/>
            <person name="Ying F."/>
            <person name="Zhai J."/>
            <person name="Zhou L."/>
            <person name="Zuber A."/>
            <person name="Denarie J."/>
            <person name="Dixon R.A."/>
            <person name="May G.D."/>
            <person name="Schwartz D.C."/>
            <person name="Rogers J."/>
            <person name="Quetier F."/>
            <person name="Town C.D."/>
            <person name="Roe B.A."/>
        </authorList>
    </citation>
    <scope>NUCLEOTIDE SEQUENCE [LARGE SCALE GENOMIC DNA]</scope>
    <source>
        <strain evidence="1">A17</strain>
        <strain evidence="2 3">cv. Jemalong A17</strain>
    </source>
</reference>
<reference evidence="2" key="3">
    <citation type="submission" date="2015-06" db="UniProtKB">
        <authorList>
            <consortium name="EnsemblPlants"/>
        </authorList>
    </citation>
    <scope>IDENTIFICATION</scope>
    <source>
        <strain evidence="2">cv. Jemalong A17</strain>
    </source>
</reference>
<keyword evidence="3" id="KW-1185">Reference proteome</keyword>
<dbReference type="AlphaFoldDB" id="A0A072TJY8"/>
<dbReference type="Gene3D" id="3.80.10.10">
    <property type="entry name" value="Ribonuclease Inhibitor"/>
    <property type="match status" value="1"/>
</dbReference>
<accession>A0A072TJY8</accession>
<evidence type="ECO:0000313" key="1">
    <source>
        <dbReference type="EMBL" id="KEH17486.1"/>
    </source>
</evidence>
<name>A0A072TJY8_MEDTR</name>
<evidence type="ECO:0000313" key="2">
    <source>
        <dbReference type="EnsemblPlants" id="KEH17486"/>
    </source>
</evidence>
<dbReference type="EMBL" id="KL402737">
    <property type="protein sequence ID" value="KEH17486.1"/>
    <property type="molecule type" value="Genomic_DNA"/>
</dbReference>
<dbReference type="SUPFAM" id="SSF52058">
    <property type="entry name" value="L domain-like"/>
    <property type="match status" value="1"/>
</dbReference>
<evidence type="ECO:0000313" key="3">
    <source>
        <dbReference type="Proteomes" id="UP000002051"/>
    </source>
</evidence>
<organism evidence="1 3">
    <name type="scientific">Medicago truncatula</name>
    <name type="common">Barrel medic</name>
    <name type="synonym">Medicago tribuloides</name>
    <dbReference type="NCBI Taxonomy" id="3880"/>
    <lineage>
        <taxon>Eukaryota</taxon>
        <taxon>Viridiplantae</taxon>
        <taxon>Streptophyta</taxon>
        <taxon>Embryophyta</taxon>
        <taxon>Tracheophyta</taxon>
        <taxon>Spermatophyta</taxon>
        <taxon>Magnoliopsida</taxon>
        <taxon>eudicotyledons</taxon>
        <taxon>Gunneridae</taxon>
        <taxon>Pentapetalae</taxon>
        <taxon>rosids</taxon>
        <taxon>fabids</taxon>
        <taxon>Fabales</taxon>
        <taxon>Fabaceae</taxon>
        <taxon>Papilionoideae</taxon>
        <taxon>50 kb inversion clade</taxon>
        <taxon>NPAAA clade</taxon>
        <taxon>Hologalegina</taxon>
        <taxon>IRL clade</taxon>
        <taxon>Trifolieae</taxon>
        <taxon>Medicago</taxon>
    </lineage>
</organism>
<dbReference type="InterPro" id="IPR032675">
    <property type="entry name" value="LRR_dom_sf"/>
</dbReference>
<reference evidence="1 3" key="2">
    <citation type="journal article" date="2014" name="BMC Genomics">
        <title>An improved genome release (version Mt4.0) for the model legume Medicago truncatula.</title>
        <authorList>
            <person name="Tang H."/>
            <person name="Krishnakumar V."/>
            <person name="Bidwell S."/>
            <person name="Rosen B."/>
            <person name="Chan A."/>
            <person name="Zhou S."/>
            <person name="Gentzbittel L."/>
            <person name="Childs K.L."/>
            <person name="Yandell M."/>
            <person name="Gundlach H."/>
            <person name="Mayer K.F."/>
            <person name="Schwartz D.C."/>
            <person name="Town C.D."/>
        </authorList>
    </citation>
    <scope>GENOME REANNOTATION</scope>
    <source>
        <strain evidence="1">A17</strain>
        <strain evidence="2 3">cv. Jemalong A17</strain>
    </source>
</reference>
<dbReference type="HOGENOM" id="CLU_1809110_0_0_1"/>
<sequence length="143" mass="16335">MLGKLKILRVHNGNKVMNFPHLRLASLEQLSLSHCGSLQCFPLVVDGLLCKLKFLSVRYCRSLRSYPGWIFGLERFPPVVDGLLDELHVLNVKGCIKLKTFTPLKLANLRELVLSYCWNIESFPEVLGEVEYVTELHLDQTLP</sequence>
<dbReference type="EnsemblPlants" id="KEH17486">
    <property type="protein sequence ID" value="KEH17486"/>
    <property type="gene ID" value="MTR_0012s0280"/>
</dbReference>
<dbReference type="Proteomes" id="UP000002051">
    <property type="component" value="Unassembled WGS sequence"/>
</dbReference>
<proteinExistence type="predicted"/>